<protein>
    <submittedName>
        <fullName evidence="4">Uncharacterized protein</fullName>
    </submittedName>
</protein>
<feature type="coiled-coil region" evidence="1">
    <location>
        <begin position="630"/>
        <end position="664"/>
    </location>
</feature>
<feature type="region of interest" description="Disordered" evidence="2">
    <location>
        <begin position="29"/>
        <end position="84"/>
    </location>
</feature>
<sequence length="700" mass="81388">MTGSVIETSAANGANGYHRLTHRFAMDQQQQGQSMDARSIASSMNSSRPFSPFEPKASTLDSPLHRSATTSRMLTPTPPRAFGGTIYMMKDEHERERQRWQTRMEEIEERLALSETLNSDMNNIKADLNKKIVELEKTQKPIGDQNRKLAERNKNLSHEQKRIEKEMAEMKDALITIRDSHDRLIKENAHLREKRVFPQEKMDELERLRTQILEHSKCITALRQSGLEKDRRYDVMVQKFKRLKKCIRKTSEEPGDDNRSTVESTCSEESSLSLDPILEDFEECLREDVDASFRQLFRENEELQSALQQLKESAPTLDEVEMLRKQLSLAHSTVAQQQIQLNGQQEQIGMLATMQEKLGRQHEKIRQLEECVENLRAELIASREQNELIEFQMLEKSTEMEVLQESMLEGSVAEEAFEETQEATGSNLNQKQVKELKERLKDLKNSKSLPLADRQSVVNLLAYMENLEEAFQATTAQSRDWGKREEDYVDRIHRLQEEVDSSNQKWKQAFRLEIQLSEMKQTTLELERAKDGHLKDIEKLKIVLQQKEDLLAKKGAQNENDEEKETLREEVARLEAEVKRLKDAERPTMKTDLERRYEETKYRLASTLEKCHQYEIFIEAAKKRESKGIVESLQEEILEIKTYNEHLERQFQAQSDIIETLKQKIIQKHVVTSNSTHKMIIGKKSITFSAMLPVTLAAIL</sequence>
<dbReference type="Proteomes" id="UP000887575">
    <property type="component" value="Unassembled WGS sequence"/>
</dbReference>
<keyword evidence="1" id="KW-0175">Coiled coil</keyword>
<feature type="coiled-coil region" evidence="1">
    <location>
        <begin position="544"/>
        <end position="584"/>
    </location>
</feature>
<evidence type="ECO:0000313" key="3">
    <source>
        <dbReference type="Proteomes" id="UP000887575"/>
    </source>
</evidence>
<dbReference type="WBParaSite" id="MBELARI_LOCUS16894">
    <property type="protein sequence ID" value="MBELARI_LOCUS16894"/>
    <property type="gene ID" value="MBELARI_LOCUS16894"/>
</dbReference>
<feature type="coiled-coil region" evidence="1">
    <location>
        <begin position="293"/>
        <end position="320"/>
    </location>
</feature>
<evidence type="ECO:0000313" key="4">
    <source>
        <dbReference type="WBParaSite" id="MBELARI_LOCUS16894"/>
    </source>
</evidence>
<feature type="coiled-coil region" evidence="1">
    <location>
        <begin position="351"/>
        <end position="385"/>
    </location>
</feature>
<proteinExistence type="predicted"/>
<keyword evidence="3" id="KW-1185">Reference proteome</keyword>
<feature type="coiled-coil region" evidence="1">
    <location>
        <begin position="90"/>
        <end position="173"/>
    </location>
</feature>
<organism evidence="3 4">
    <name type="scientific">Mesorhabditis belari</name>
    <dbReference type="NCBI Taxonomy" id="2138241"/>
    <lineage>
        <taxon>Eukaryota</taxon>
        <taxon>Metazoa</taxon>
        <taxon>Ecdysozoa</taxon>
        <taxon>Nematoda</taxon>
        <taxon>Chromadorea</taxon>
        <taxon>Rhabditida</taxon>
        <taxon>Rhabditina</taxon>
        <taxon>Rhabditomorpha</taxon>
        <taxon>Rhabditoidea</taxon>
        <taxon>Rhabditidae</taxon>
        <taxon>Mesorhabditinae</taxon>
        <taxon>Mesorhabditis</taxon>
    </lineage>
</organism>
<dbReference type="AlphaFoldDB" id="A0AAF3EST3"/>
<evidence type="ECO:0000256" key="2">
    <source>
        <dbReference type="SAM" id="MobiDB-lite"/>
    </source>
</evidence>
<evidence type="ECO:0000256" key="1">
    <source>
        <dbReference type="SAM" id="Coils"/>
    </source>
</evidence>
<feature type="compositionally biased region" description="Polar residues" evidence="2">
    <location>
        <begin position="29"/>
        <end position="49"/>
    </location>
</feature>
<accession>A0AAF3EST3</accession>
<name>A0AAF3EST3_9BILA</name>
<reference evidence="4" key="1">
    <citation type="submission" date="2024-02" db="UniProtKB">
        <authorList>
            <consortium name="WormBaseParasite"/>
        </authorList>
    </citation>
    <scope>IDENTIFICATION</scope>
</reference>